<dbReference type="Pfam" id="PF00079">
    <property type="entry name" value="Serpin"/>
    <property type="match status" value="1"/>
</dbReference>
<evidence type="ECO:0000256" key="1">
    <source>
        <dbReference type="RuleBase" id="RU000411"/>
    </source>
</evidence>
<dbReference type="AlphaFoldDB" id="A0A246DM56"/>
<dbReference type="PANTHER" id="PTHR11461:SF211">
    <property type="entry name" value="GH10112P-RELATED"/>
    <property type="match status" value="1"/>
</dbReference>
<dbReference type="InterPro" id="IPR042178">
    <property type="entry name" value="Serpin_sf_1"/>
</dbReference>
<dbReference type="Gene3D" id="2.30.39.10">
    <property type="entry name" value="Alpha-1-antitrypsin, domain 1"/>
    <property type="match status" value="1"/>
</dbReference>
<sequence>MSKSILLAGLAASLMALAPAHAGDGTDTSAVLAAQAGLAVDLIDRTLAQEGAANIMVSPASLAAALGLASLGASDAGKAAIARGLGFGDAVKGPEKVLDEMNPKIPAAADAPLASGVAIVFDDKLALVPDALSMLAEHRIRPSIEDLDQPQSVEHINGWVRQATRDAIPAILETPPGGGFISLGALSFKARWKTAFEAASPAAPFRRPDGSTVSVPMMHLAGDGQKFRVDDRFAAVDLAYSGETYRMVVIAARSEKGVGGADLKTLASWLQGEKFEAAKGEIFLPRFSLNDGRDLMPTLHAMGLSPEKASDAAFPGFTTENISLSRVLQKTMIKVDENGTEAAAATAVVTERSIDPNMVRVSADARFAFALRDTKTGLFLAAGLIGDPLLAGE</sequence>
<dbReference type="GO" id="GO:0004867">
    <property type="term" value="F:serine-type endopeptidase inhibitor activity"/>
    <property type="evidence" value="ECO:0007669"/>
    <property type="project" value="InterPro"/>
</dbReference>
<dbReference type="GO" id="GO:0005615">
    <property type="term" value="C:extracellular space"/>
    <property type="evidence" value="ECO:0007669"/>
    <property type="project" value="InterPro"/>
</dbReference>
<dbReference type="Proteomes" id="UP000197269">
    <property type="component" value="Unassembled WGS sequence"/>
</dbReference>
<gene>
    <name evidence="4" type="ORF">B5E41_27720</name>
</gene>
<comment type="caution">
    <text evidence="4">The sequence shown here is derived from an EMBL/GenBank/DDBJ whole genome shotgun (WGS) entry which is preliminary data.</text>
</comment>
<dbReference type="SUPFAM" id="SSF56574">
    <property type="entry name" value="Serpins"/>
    <property type="match status" value="1"/>
</dbReference>
<dbReference type="InterPro" id="IPR023796">
    <property type="entry name" value="Serpin_dom"/>
</dbReference>
<dbReference type="Gene3D" id="3.30.497.10">
    <property type="entry name" value="Antithrombin, subunit I, domain 2"/>
    <property type="match status" value="1"/>
</dbReference>
<dbReference type="RefSeq" id="WP_088396941.1">
    <property type="nucleotide sequence ID" value="NZ_MXPU01000026.1"/>
</dbReference>
<evidence type="ECO:0000259" key="3">
    <source>
        <dbReference type="SMART" id="SM00093"/>
    </source>
</evidence>
<feature type="signal peptide" evidence="2">
    <location>
        <begin position="1"/>
        <end position="22"/>
    </location>
</feature>
<name>A0A246DM56_9HYPH</name>
<comment type="similarity">
    <text evidence="1">Belongs to the serpin family.</text>
</comment>
<feature type="chain" id="PRO_5013145617" evidence="2">
    <location>
        <begin position="23"/>
        <end position="393"/>
    </location>
</feature>
<proteinExistence type="inferred from homology"/>
<dbReference type="InterPro" id="IPR042185">
    <property type="entry name" value="Serpin_sf_2"/>
</dbReference>
<organism evidence="4 5">
    <name type="scientific">Rhizobium esperanzae</name>
    <dbReference type="NCBI Taxonomy" id="1967781"/>
    <lineage>
        <taxon>Bacteria</taxon>
        <taxon>Pseudomonadati</taxon>
        <taxon>Pseudomonadota</taxon>
        <taxon>Alphaproteobacteria</taxon>
        <taxon>Hyphomicrobiales</taxon>
        <taxon>Rhizobiaceae</taxon>
        <taxon>Rhizobium/Agrobacterium group</taxon>
        <taxon>Rhizobium</taxon>
    </lineage>
</organism>
<dbReference type="SMART" id="SM00093">
    <property type="entry name" value="SERPIN"/>
    <property type="match status" value="1"/>
</dbReference>
<dbReference type="EMBL" id="MXPU01000026">
    <property type="protein sequence ID" value="OWO91237.1"/>
    <property type="molecule type" value="Genomic_DNA"/>
</dbReference>
<evidence type="ECO:0000313" key="4">
    <source>
        <dbReference type="EMBL" id="OWO91237.1"/>
    </source>
</evidence>
<feature type="domain" description="Serpin" evidence="3">
    <location>
        <begin position="40"/>
        <end position="388"/>
    </location>
</feature>
<accession>A0A246DM56</accession>
<keyword evidence="2" id="KW-0732">Signal</keyword>
<evidence type="ECO:0000313" key="5">
    <source>
        <dbReference type="Proteomes" id="UP000197269"/>
    </source>
</evidence>
<dbReference type="InterPro" id="IPR000215">
    <property type="entry name" value="Serpin_fam"/>
</dbReference>
<dbReference type="PANTHER" id="PTHR11461">
    <property type="entry name" value="SERINE PROTEASE INHIBITOR, SERPIN"/>
    <property type="match status" value="1"/>
</dbReference>
<evidence type="ECO:0000256" key="2">
    <source>
        <dbReference type="SAM" id="SignalP"/>
    </source>
</evidence>
<protein>
    <submittedName>
        <fullName evidence="4">Serine protease inhibitor</fullName>
    </submittedName>
</protein>
<dbReference type="InterPro" id="IPR036186">
    <property type="entry name" value="Serpin_sf"/>
</dbReference>
<reference evidence="4 5" key="1">
    <citation type="submission" date="2017-03" db="EMBL/GenBank/DDBJ databases">
        <title>Genome of strain Rhizobium sp. CNPSo 668.</title>
        <authorList>
            <person name="Ribeiro R."/>
        </authorList>
    </citation>
    <scope>NUCLEOTIDE SEQUENCE [LARGE SCALE GENOMIC DNA]</scope>
    <source>
        <strain evidence="4 5">CNPSo 668</strain>
    </source>
</reference>